<proteinExistence type="predicted"/>
<name>A0A016WZN0_9BILA</name>
<evidence type="ECO:0000256" key="1">
    <source>
        <dbReference type="ARBA" id="ARBA00022857"/>
    </source>
</evidence>
<sequence>MPEAIISWDNCICNPSETMRPMRTAGNLDSLRLRWGPIWLFGLKLMKKLTEWKGYDGKLGKMVERNVPTGPLIFKDIRLTGFWMSRWYEDEKNVEERKHMYDELGAWIKAGEFRSPKFEKRSLQQYSEAIETAATKFDKKQLFIL</sequence>
<dbReference type="PANTHER" id="PTHR43981">
    <property type="entry name" value="ENOYL-[ACYL-CARRIER-PROTEIN] REDUCTASE, MITOCHONDRIAL"/>
    <property type="match status" value="1"/>
</dbReference>
<dbReference type="InterPro" id="IPR036291">
    <property type="entry name" value="NAD(P)-bd_dom_sf"/>
</dbReference>
<dbReference type="InterPro" id="IPR051034">
    <property type="entry name" value="Mito_Enoyl-ACP_Reductase"/>
</dbReference>
<organism evidence="3 4">
    <name type="scientific">Ancylostoma ceylanicum</name>
    <dbReference type="NCBI Taxonomy" id="53326"/>
    <lineage>
        <taxon>Eukaryota</taxon>
        <taxon>Metazoa</taxon>
        <taxon>Ecdysozoa</taxon>
        <taxon>Nematoda</taxon>
        <taxon>Chromadorea</taxon>
        <taxon>Rhabditida</taxon>
        <taxon>Rhabditina</taxon>
        <taxon>Rhabditomorpha</taxon>
        <taxon>Strongyloidea</taxon>
        <taxon>Ancylostomatidae</taxon>
        <taxon>Ancylostomatinae</taxon>
        <taxon>Ancylostoma</taxon>
    </lineage>
</organism>
<evidence type="ECO:0000313" key="3">
    <source>
        <dbReference type="EMBL" id="EYC44478.1"/>
    </source>
</evidence>
<dbReference type="Gene3D" id="3.40.50.720">
    <property type="entry name" value="NAD(P)-binding Rossmann-like Domain"/>
    <property type="match status" value="1"/>
</dbReference>
<protein>
    <recommendedName>
        <fullName evidence="5">Alcohol dehydrogenase-like C-terminal domain-containing protein</fullName>
    </recommendedName>
</protein>
<dbReference type="Proteomes" id="UP000024635">
    <property type="component" value="Unassembled WGS sequence"/>
</dbReference>
<dbReference type="GO" id="GO:0006631">
    <property type="term" value="P:fatty acid metabolic process"/>
    <property type="evidence" value="ECO:0007669"/>
    <property type="project" value="TreeGrafter"/>
</dbReference>
<dbReference type="GO" id="GO:0016491">
    <property type="term" value="F:oxidoreductase activity"/>
    <property type="evidence" value="ECO:0007669"/>
    <property type="project" value="UniProtKB-KW"/>
</dbReference>
<evidence type="ECO:0000313" key="4">
    <source>
        <dbReference type="Proteomes" id="UP000024635"/>
    </source>
</evidence>
<evidence type="ECO:0000256" key="2">
    <source>
        <dbReference type="ARBA" id="ARBA00023002"/>
    </source>
</evidence>
<dbReference type="GO" id="GO:0005739">
    <property type="term" value="C:mitochondrion"/>
    <property type="evidence" value="ECO:0007669"/>
    <property type="project" value="TreeGrafter"/>
</dbReference>
<dbReference type="EMBL" id="JARK01000060">
    <property type="protein sequence ID" value="EYC44478.1"/>
    <property type="molecule type" value="Genomic_DNA"/>
</dbReference>
<comment type="caution">
    <text evidence="3">The sequence shown here is derived from an EMBL/GenBank/DDBJ whole genome shotgun (WGS) entry which is preliminary data.</text>
</comment>
<evidence type="ECO:0008006" key="5">
    <source>
        <dbReference type="Google" id="ProtNLM"/>
    </source>
</evidence>
<reference evidence="4" key="1">
    <citation type="journal article" date="2015" name="Nat. Genet.">
        <title>The genome and transcriptome of the zoonotic hookworm Ancylostoma ceylanicum identify infection-specific gene families.</title>
        <authorList>
            <person name="Schwarz E.M."/>
            <person name="Hu Y."/>
            <person name="Antoshechkin I."/>
            <person name="Miller M.M."/>
            <person name="Sternberg P.W."/>
            <person name="Aroian R.V."/>
        </authorList>
    </citation>
    <scope>NUCLEOTIDE SEQUENCE</scope>
    <source>
        <strain evidence="4">HY135</strain>
    </source>
</reference>
<keyword evidence="2" id="KW-0560">Oxidoreductase</keyword>
<gene>
    <name evidence="3" type="primary">Acey_s0460.g1863</name>
    <name evidence="3" type="ORF">Y032_0460g1863</name>
</gene>
<keyword evidence="4" id="KW-1185">Reference proteome</keyword>
<dbReference type="OrthoDB" id="7482721at2759"/>
<dbReference type="STRING" id="53326.A0A016WZN0"/>
<dbReference type="Gene3D" id="3.90.180.10">
    <property type="entry name" value="Medium-chain alcohol dehydrogenases, catalytic domain"/>
    <property type="match status" value="1"/>
</dbReference>
<dbReference type="PANTHER" id="PTHR43981:SF2">
    <property type="entry name" value="ENOYL-[ACYL-CARRIER-PROTEIN] REDUCTASE, MITOCHONDRIAL"/>
    <property type="match status" value="1"/>
</dbReference>
<dbReference type="SUPFAM" id="SSF51735">
    <property type="entry name" value="NAD(P)-binding Rossmann-fold domains"/>
    <property type="match status" value="1"/>
</dbReference>
<accession>A0A016WZN0</accession>
<dbReference type="AlphaFoldDB" id="A0A016WZN0"/>
<keyword evidence="1" id="KW-0521">NADP</keyword>